<feature type="compositionally biased region" description="Basic and acidic residues" evidence="6">
    <location>
        <begin position="1"/>
        <end position="26"/>
    </location>
</feature>
<feature type="compositionally biased region" description="Low complexity" evidence="6">
    <location>
        <begin position="274"/>
        <end position="294"/>
    </location>
</feature>
<feature type="compositionally biased region" description="Basic residues" evidence="6">
    <location>
        <begin position="227"/>
        <end position="237"/>
    </location>
</feature>
<feature type="domain" description="AP2/ERF" evidence="7">
    <location>
        <begin position="77"/>
        <end position="133"/>
    </location>
</feature>
<feature type="compositionally biased region" description="Low complexity" evidence="6">
    <location>
        <begin position="824"/>
        <end position="833"/>
    </location>
</feature>
<feature type="compositionally biased region" description="Polar residues" evidence="6">
    <location>
        <begin position="912"/>
        <end position="926"/>
    </location>
</feature>
<keyword evidence="3" id="KW-0238">DNA-binding</keyword>
<feature type="compositionally biased region" description="Gly residues" evidence="6">
    <location>
        <begin position="812"/>
        <end position="823"/>
    </location>
</feature>
<feature type="region of interest" description="Disordered" evidence="6">
    <location>
        <begin position="803"/>
        <end position="943"/>
    </location>
</feature>
<dbReference type="PANTHER" id="PTHR31194">
    <property type="entry name" value="SHN SHINE , DNA BINDING / TRANSCRIPTION FACTOR"/>
    <property type="match status" value="1"/>
</dbReference>
<feature type="region of interest" description="Disordered" evidence="6">
    <location>
        <begin position="157"/>
        <end position="329"/>
    </location>
</feature>
<dbReference type="PANTHER" id="PTHR31194:SF189">
    <property type="entry name" value="AP2_ERF DOMAIN-CONTAINING PROTEIN"/>
    <property type="match status" value="1"/>
</dbReference>
<evidence type="ECO:0000313" key="8">
    <source>
        <dbReference type="EMBL" id="GIL82301.1"/>
    </source>
</evidence>
<evidence type="ECO:0000259" key="7">
    <source>
        <dbReference type="PROSITE" id="PS51032"/>
    </source>
</evidence>
<evidence type="ECO:0000256" key="5">
    <source>
        <dbReference type="ARBA" id="ARBA00023242"/>
    </source>
</evidence>
<comment type="caution">
    <text evidence="8">The sequence shown here is derived from an EMBL/GenBank/DDBJ whole genome shotgun (WGS) entry which is preliminary data.</text>
</comment>
<dbReference type="SMART" id="SM00380">
    <property type="entry name" value="AP2"/>
    <property type="match status" value="1"/>
</dbReference>
<accession>A0A8J4CH08</accession>
<feature type="non-terminal residue" evidence="8">
    <location>
        <position position="1"/>
    </location>
</feature>
<feature type="compositionally biased region" description="Low complexity" evidence="6">
    <location>
        <begin position="170"/>
        <end position="189"/>
    </location>
</feature>
<evidence type="ECO:0000256" key="2">
    <source>
        <dbReference type="ARBA" id="ARBA00023015"/>
    </source>
</evidence>
<proteinExistence type="predicted"/>
<evidence type="ECO:0000256" key="3">
    <source>
        <dbReference type="ARBA" id="ARBA00023125"/>
    </source>
</evidence>
<dbReference type="AlphaFoldDB" id="A0A8J4CH08"/>
<dbReference type="EMBL" id="BNCP01000023">
    <property type="protein sequence ID" value="GIL82301.1"/>
    <property type="molecule type" value="Genomic_DNA"/>
</dbReference>
<feature type="compositionally biased region" description="Gly residues" evidence="6">
    <location>
        <begin position="724"/>
        <end position="734"/>
    </location>
</feature>
<organism evidence="8 9">
    <name type="scientific">Volvox reticuliferus</name>
    <dbReference type="NCBI Taxonomy" id="1737510"/>
    <lineage>
        <taxon>Eukaryota</taxon>
        <taxon>Viridiplantae</taxon>
        <taxon>Chlorophyta</taxon>
        <taxon>core chlorophytes</taxon>
        <taxon>Chlorophyceae</taxon>
        <taxon>CS clade</taxon>
        <taxon>Chlamydomonadales</taxon>
        <taxon>Volvocaceae</taxon>
        <taxon>Volvox</taxon>
    </lineage>
</organism>
<dbReference type="Gene3D" id="3.30.730.10">
    <property type="entry name" value="AP2/ERF domain"/>
    <property type="match status" value="1"/>
</dbReference>
<evidence type="ECO:0000313" key="9">
    <source>
        <dbReference type="Proteomes" id="UP000747110"/>
    </source>
</evidence>
<dbReference type="GO" id="GO:0003677">
    <property type="term" value="F:DNA binding"/>
    <property type="evidence" value="ECO:0007669"/>
    <property type="project" value="UniProtKB-KW"/>
</dbReference>
<sequence length="1179" mass="117604">MADEFYREDEAVNDDTNEKKSEEKGRPPARSSRQVAMPRLMPSETLNGIDSDGVRARALAFGTKAVAVSSNKQLTSKFRGVCWNKKNKRWQAAINSSGKYLYLGSYDTEAEAAAVFDKAAVRIRGVKARLNFCYSDYVDAEGKIRDDPAIDALLNDAANPAKPRRQRGFGAATAGTAPPVAATGGAAPPQSQSKPLWARAHVRTGAPQTPPGDAPGCDTSQGPAARAARRTSGRRRRREDDSSDEAWSGQPEQPPPRQRRAQGNGQAVNGCRDSSAATASTLSSSRQSMSGSEEAGVDFDAADGGTVNGNSGGVNAGSGDRYGPTGGGGAGVARRSFGLDGKVGAESSAAAATAAAAALMGAVTAAAGLEMGVVRSGGLKDMDISLDQLGRLGHLGLGPSFHNIRGPNSSAGPKNLFLLQPLDHLSIAQKLAAGAGAAATAAVVGGDNSQPDPHSAAAAVAAAAQLQAVRRAASGLGALSSLSSGLQEPGLQVLQDQQHQQAKLAAAGIDARAMGADAAAAAAHQLRMREESFAEELEMLMNGIGGSGSGGELASGLNALHGHPLAAAAASGLPLHGLSFRLSPGGEHSSLTLAGLRNHAHGARAAGGGLSLGLGWGQGLRDGEGGGVPSGLWGQLGLGDASQSTLYALHRLRSGGCGGGVAAADEFARLLRAGGNAGSAAAAAAVGLQAPFHIAAAHPCGSNRGGTGTATGGELPSRGPLHGQAGGGGGGGGVAGSHWQHFGGLGAAALHGGAVASSGAVLQLQPTTHSLSRPPLGSGPGGHLALLLHPDPCANMTLSNMAGGDVKLSPRMGGGKGGGGMEEGSGSLAADLLDGGGGLYGSRGPATSLGEVSGRPRHHHHHHHHQQQQQHNHAQKQPHHAGIPPSQPQRQTGLPAQLQQQQQRRQEESEQPNASSPSSRQATTKSRPLAGGDVDDAGHHNAPILGFRSSHSICDPALAPHGAVATGPPRDLADAQMSGLAVTASNHYTGTGPPAGAASGGDVFSQIQGALPAGAVLDVVIPSKMANVVGVLYRIEPGPAAAGGGIDAGSGNAATGGGSGGGGGSETWAAVWNGKVQRLRQLGAFASEDRAKASCQAALAMLQDNELATAAPGAAAPGLATAGSGHAGTAVHGVDNSYGQQVQKITNSGMGPDRAASLRRNGGGVGEGAGPLLQYGACD</sequence>
<feature type="region of interest" description="Disordered" evidence="6">
    <location>
        <begin position="1144"/>
        <end position="1163"/>
    </location>
</feature>
<dbReference type="InterPro" id="IPR001471">
    <property type="entry name" value="AP2/ERF_dom"/>
</dbReference>
<keyword evidence="4" id="KW-0804">Transcription</keyword>
<keyword evidence="5" id="KW-0539">Nucleus</keyword>
<reference evidence="8" key="1">
    <citation type="journal article" date="2021" name="Proc. Natl. Acad. Sci. U.S.A.">
        <title>Three genomes in the algal genus Volvox reveal the fate of a haploid sex-determining region after a transition to homothallism.</title>
        <authorList>
            <person name="Yamamoto K."/>
            <person name="Hamaji T."/>
            <person name="Kawai-Toyooka H."/>
            <person name="Matsuzaki R."/>
            <person name="Takahashi F."/>
            <person name="Nishimura Y."/>
            <person name="Kawachi M."/>
            <person name="Noguchi H."/>
            <person name="Minakuchi Y."/>
            <person name="Umen J.G."/>
            <person name="Toyoda A."/>
            <person name="Nozaki H."/>
        </authorList>
    </citation>
    <scope>NUCLEOTIDE SEQUENCE</scope>
    <source>
        <strain evidence="8">NIES-3786</strain>
    </source>
</reference>
<feature type="region of interest" description="Disordered" evidence="6">
    <location>
        <begin position="705"/>
        <end position="734"/>
    </location>
</feature>
<dbReference type="PROSITE" id="PS51032">
    <property type="entry name" value="AP2_ERF"/>
    <property type="match status" value="1"/>
</dbReference>
<feature type="compositionally biased region" description="Basic residues" evidence="6">
    <location>
        <begin position="855"/>
        <end position="866"/>
    </location>
</feature>
<gene>
    <name evidence="8" type="ORF">Vretifemale_11228</name>
</gene>
<keyword evidence="2" id="KW-0805">Transcription regulation</keyword>
<dbReference type="OrthoDB" id="550275at2759"/>
<dbReference type="CDD" id="cd00018">
    <property type="entry name" value="AP2"/>
    <property type="match status" value="1"/>
</dbReference>
<dbReference type="GO" id="GO:0005634">
    <property type="term" value="C:nucleus"/>
    <property type="evidence" value="ECO:0007669"/>
    <property type="project" value="UniProtKB-SubCell"/>
</dbReference>
<dbReference type="Proteomes" id="UP000747110">
    <property type="component" value="Unassembled WGS sequence"/>
</dbReference>
<feature type="region of interest" description="Disordered" evidence="6">
    <location>
        <begin position="1"/>
        <end position="35"/>
    </location>
</feature>
<dbReference type="InterPro" id="IPR050913">
    <property type="entry name" value="AP2/ERF_ERF"/>
</dbReference>
<comment type="subcellular location">
    <subcellularLocation>
        <location evidence="1">Nucleus</location>
    </subcellularLocation>
</comment>
<name>A0A8J4CH08_9CHLO</name>
<evidence type="ECO:0000256" key="4">
    <source>
        <dbReference type="ARBA" id="ARBA00023163"/>
    </source>
</evidence>
<dbReference type="SUPFAM" id="SSF54171">
    <property type="entry name" value="DNA-binding domain"/>
    <property type="match status" value="1"/>
</dbReference>
<dbReference type="GO" id="GO:0003700">
    <property type="term" value="F:DNA-binding transcription factor activity"/>
    <property type="evidence" value="ECO:0007669"/>
    <property type="project" value="InterPro"/>
</dbReference>
<protein>
    <recommendedName>
        <fullName evidence="7">AP2/ERF domain-containing protein</fullName>
    </recommendedName>
</protein>
<feature type="compositionally biased region" description="Gly residues" evidence="6">
    <location>
        <begin position="306"/>
        <end position="316"/>
    </location>
</feature>
<dbReference type="InterPro" id="IPR036955">
    <property type="entry name" value="AP2/ERF_dom_sf"/>
</dbReference>
<evidence type="ECO:0000256" key="6">
    <source>
        <dbReference type="SAM" id="MobiDB-lite"/>
    </source>
</evidence>
<evidence type="ECO:0000256" key="1">
    <source>
        <dbReference type="ARBA" id="ARBA00004123"/>
    </source>
</evidence>
<keyword evidence="9" id="KW-1185">Reference proteome</keyword>
<feature type="compositionally biased region" description="Low complexity" evidence="6">
    <location>
        <begin position="889"/>
        <end position="903"/>
    </location>
</feature>
<dbReference type="InterPro" id="IPR016177">
    <property type="entry name" value="DNA-bd_dom_sf"/>
</dbReference>